<feature type="domain" description="3-hydroxyisobutyrate dehydrogenase-like NAD-binding" evidence="6">
    <location>
        <begin position="166"/>
        <end position="287"/>
    </location>
</feature>
<dbReference type="InterPro" id="IPR015815">
    <property type="entry name" value="HIBADH-related"/>
</dbReference>
<dbReference type="InterPro" id="IPR036291">
    <property type="entry name" value="NAD(P)-bd_dom_sf"/>
</dbReference>
<dbReference type="AlphaFoldDB" id="A0A6F8YVY1"/>
<reference evidence="7 8" key="1">
    <citation type="submission" date="2020-03" db="EMBL/GenBank/DDBJ databases">
        <title>Whole genome shotgun sequence of Phytohabitans suffuscus NBRC 105367.</title>
        <authorList>
            <person name="Komaki H."/>
            <person name="Tamura T."/>
        </authorList>
    </citation>
    <scope>NUCLEOTIDE SEQUENCE [LARGE SCALE GENOMIC DNA]</scope>
    <source>
        <strain evidence="7 8">NBRC 105367</strain>
    </source>
</reference>
<dbReference type="Gene3D" id="3.40.50.720">
    <property type="entry name" value="NAD(P)-binding Rossmann-like Domain"/>
    <property type="match status" value="1"/>
</dbReference>
<dbReference type="PROSITE" id="PS00895">
    <property type="entry name" value="3_HYDROXYISOBUT_DH"/>
    <property type="match status" value="1"/>
</dbReference>
<organism evidence="7 8">
    <name type="scientific">Phytohabitans suffuscus</name>
    <dbReference type="NCBI Taxonomy" id="624315"/>
    <lineage>
        <taxon>Bacteria</taxon>
        <taxon>Bacillati</taxon>
        <taxon>Actinomycetota</taxon>
        <taxon>Actinomycetes</taxon>
        <taxon>Micromonosporales</taxon>
        <taxon>Micromonosporaceae</taxon>
    </lineage>
</organism>
<dbReference type="InterPro" id="IPR006115">
    <property type="entry name" value="6PGDH_NADP-bd"/>
</dbReference>
<dbReference type="EMBL" id="AP022871">
    <property type="protein sequence ID" value="BCB90011.1"/>
    <property type="molecule type" value="Genomic_DNA"/>
</dbReference>
<keyword evidence="8" id="KW-1185">Reference proteome</keyword>
<dbReference type="KEGG" id="psuu:Psuf_073240"/>
<dbReference type="InterPro" id="IPR013328">
    <property type="entry name" value="6PGD_dom2"/>
</dbReference>
<dbReference type="PIRSF" id="PIRSF000103">
    <property type="entry name" value="HIBADH"/>
    <property type="match status" value="1"/>
</dbReference>
<dbReference type="InterPro" id="IPR008927">
    <property type="entry name" value="6-PGluconate_DH-like_C_sf"/>
</dbReference>
<evidence type="ECO:0000259" key="5">
    <source>
        <dbReference type="Pfam" id="PF03446"/>
    </source>
</evidence>
<dbReference type="PANTHER" id="PTHR22981">
    <property type="entry name" value="3-HYDROXYISOBUTYRATE DEHYDROGENASE-RELATED"/>
    <property type="match status" value="1"/>
</dbReference>
<dbReference type="Pfam" id="PF03446">
    <property type="entry name" value="NAD_binding_2"/>
    <property type="match status" value="1"/>
</dbReference>
<keyword evidence="3" id="KW-0520">NAD</keyword>
<feature type="domain" description="6-phosphogluconate dehydrogenase NADP-binding" evidence="5">
    <location>
        <begin position="5"/>
        <end position="163"/>
    </location>
</feature>
<comment type="similarity">
    <text evidence="1">Belongs to the HIBADH-related family.</text>
</comment>
<proteinExistence type="inferred from homology"/>
<evidence type="ECO:0000256" key="3">
    <source>
        <dbReference type="ARBA" id="ARBA00023027"/>
    </source>
</evidence>
<dbReference type="Pfam" id="PF14833">
    <property type="entry name" value="NAD_binding_11"/>
    <property type="match status" value="1"/>
</dbReference>
<accession>A0A6F8YVY1</accession>
<keyword evidence="2" id="KW-0560">Oxidoreductase</keyword>
<dbReference type="RefSeq" id="WP_173162101.1">
    <property type="nucleotide sequence ID" value="NZ_AP022871.1"/>
</dbReference>
<dbReference type="GO" id="GO:0016054">
    <property type="term" value="P:organic acid catabolic process"/>
    <property type="evidence" value="ECO:0007669"/>
    <property type="project" value="UniProtKB-ARBA"/>
</dbReference>
<reference evidence="7 8" key="2">
    <citation type="submission" date="2020-03" db="EMBL/GenBank/DDBJ databases">
        <authorList>
            <person name="Ichikawa N."/>
            <person name="Kimura A."/>
            <person name="Kitahashi Y."/>
            <person name="Uohara A."/>
        </authorList>
    </citation>
    <scope>NUCLEOTIDE SEQUENCE [LARGE SCALE GENOMIC DNA]</scope>
    <source>
        <strain evidence="7 8">NBRC 105367</strain>
    </source>
</reference>
<evidence type="ECO:0000313" key="8">
    <source>
        <dbReference type="Proteomes" id="UP000503011"/>
    </source>
</evidence>
<name>A0A6F8YVY1_9ACTN</name>
<dbReference type="GO" id="GO:0016616">
    <property type="term" value="F:oxidoreductase activity, acting on the CH-OH group of donors, NAD or NADP as acceptor"/>
    <property type="evidence" value="ECO:0007669"/>
    <property type="project" value="TreeGrafter"/>
</dbReference>
<dbReference type="SUPFAM" id="SSF51735">
    <property type="entry name" value="NAD(P)-binding Rossmann-fold domains"/>
    <property type="match status" value="1"/>
</dbReference>
<feature type="active site" evidence="4">
    <location>
        <position position="172"/>
    </location>
</feature>
<dbReference type="InterPro" id="IPR002204">
    <property type="entry name" value="3-OH-isobutyrate_DH-rel_CS"/>
</dbReference>
<dbReference type="GO" id="GO:0051287">
    <property type="term" value="F:NAD binding"/>
    <property type="evidence" value="ECO:0007669"/>
    <property type="project" value="InterPro"/>
</dbReference>
<evidence type="ECO:0000256" key="4">
    <source>
        <dbReference type="PIRSR" id="PIRSR000103-1"/>
    </source>
</evidence>
<evidence type="ECO:0000256" key="2">
    <source>
        <dbReference type="ARBA" id="ARBA00023002"/>
    </source>
</evidence>
<sequence>MSPVVGFVGLGHMGHPMARNLAAAGFDMVVFDLDRDACAGFAESHGATAGGDAGAVFRAADTVITMLPNGRAVRAVAEAGIAAVPEGRGRLIVDMSSSAPHETAELARTAAAHGYAVVDAPVSGGVGRAETGDLSILAGGAGADVDRCEPIFEVLGRETFRVGPVGAGHAMKALNNVMSAAGLLLAAETILVGRRYGLEPEVMLKVLNASTGMNHATQTKIAQYVLSGTYASGFALDLMVKDLATAGGIARAAGAPYLMGSAVTSVWELAGAQLPPGADQMRLVRWLEDLAGTRLGP</sequence>
<protein>
    <submittedName>
        <fullName evidence="7">Oxidoreductase</fullName>
    </submittedName>
</protein>
<dbReference type="Gene3D" id="1.10.1040.10">
    <property type="entry name" value="N-(1-d-carboxylethyl)-l-norvaline Dehydrogenase, domain 2"/>
    <property type="match status" value="1"/>
</dbReference>
<evidence type="ECO:0000259" key="6">
    <source>
        <dbReference type="Pfam" id="PF14833"/>
    </source>
</evidence>
<evidence type="ECO:0000313" key="7">
    <source>
        <dbReference type="EMBL" id="BCB90011.1"/>
    </source>
</evidence>
<dbReference type="PANTHER" id="PTHR22981:SF7">
    <property type="entry name" value="3-HYDROXYISOBUTYRATE DEHYDROGENASE, MITOCHONDRIAL"/>
    <property type="match status" value="1"/>
</dbReference>
<dbReference type="GO" id="GO:0050661">
    <property type="term" value="F:NADP binding"/>
    <property type="evidence" value="ECO:0007669"/>
    <property type="project" value="InterPro"/>
</dbReference>
<dbReference type="InterPro" id="IPR029154">
    <property type="entry name" value="HIBADH-like_NADP-bd"/>
</dbReference>
<dbReference type="Proteomes" id="UP000503011">
    <property type="component" value="Chromosome"/>
</dbReference>
<dbReference type="SUPFAM" id="SSF48179">
    <property type="entry name" value="6-phosphogluconate dehydrogenase C-terminal domain-like"/>
    <property type="match status" value="1"/>
</dbReference>
<gene>
    <name evidence="7" type="ORF">Psuf_073240</name>
</gene>
<evidence type="ECO:0000256" key="1">
    <source>
        <dbReference type="ARBA" id="ARBA00009080"/>
    </source>
</evidence>